<name>A0A2I0AF19_9ASPA</name>
<proteinExistence type="predicted"/>
<dbReference type="OrthoDB" id="768391at2759"/>
<dbReference type="AlphaFoldDB" id="A0A2I0AF19"/>
<sequence>MKRERVEASLPPSRVSQSAAKPQKRPAKPKPAAAGEKLRKGAKRAMPAAPTLSPLSPPPPPISAATSASSPADLIQIPWDTAWELDGWCWAGVEEERLLGWFPFVDEDFRSFSCDYRGGTSGFFWEDYPDIWHLQHIHEIPSSANR</sequence>
<dbReference type="EMBL" id="KZ451984">
    <property type="protein sequence ID" value="PKA54123.1"/>
    <property type="molecule type" value="Genomic_DNA"/>
</dbReference>
<dbReference type="Proteomes" id="UP000236161">
    <property type="component" value="Unassembled WGS sequence"/>
</dbReference>
<keyword evidence="3" id="KW-1185">Reference proteome</keyword>
<organism evidence="2 3">
    <name type="scientific">Apostasia shenzhenica</name>
    <dbReference type="NCBI Taxonomy" id="1088818"/>
    <lineage>
        <taxon>Eukaryota</taxon>
        <taxon>Viridiplantae</taxon>
        <taxon>Streptophyta</taxon>
        <taxon>Embryophyta</taxon>
        <taxon>Tracheophyta</taxon>
        <taxon>Spermatophyta</taxon>
        <taxon>Magnoliopsida</taxon>
        <taxon>Liliopsida</taxon>
        <taxon>Asparagales</taxon>
        <taxon>Orchidaceae</taxon>
        <taxon>Apostasioideae</taxon>
        <taxon>Apostasia</taxon>
    </lineage>
</organism>
<reference evidence="2 3" key="1">
    <citation type="journal article" date="2017" name="Nature">
        <title>The Apostasia genome and the evolution of orchids.</title>
        <authorList>
            <person name="Zhang G.Q."/>
            <person name="Liu K.W."/>
            <person name="Li Z."/>
            <person name="Lohaus R."/>
            <person name="Hsiao Y.Y."/>
            <person name="Niu S.C."/>
            <person name="Wang J.Y."/>
            <person name="Lin Y.C."/>
            <person name="Xu Q."/>
            <person name="Chen L.J."/>
            <person name="Yoshida K."/>
            <person name="Fujiwara S."/>
            <person name="Wang Z.W."/>
            <person name="Zhang Y.Q."/>
            <person name="Mitsuda N."/>
            <person name="Wang M."/>
            <person name="Liu G.H."/>
            <person name="Pecoraro L."/>
            <person name="Huang H.X."/>
            <person name="Xiao X.J."/>
            <person name="Lin M."/>
            <person name="Wu X.Y."/>
            <person name="Wu W.L."/>
            <person name="Chen Y.Y."/>
            <person name="Chang S.B."/>
            <person name="Sakamoto S."/>
            <person name="Ohme-Takagi M."/>
            <person name="Yagi M."/>
            <person name="Zeng S.J."/>
            <person name="Shen C.Y."/>
            <person name="Yeh C.M."/>
            <person name="Luo Y.B."/>
            <person name="Tsai W.C."/>
            <person name="Van de Peer Y."/>
            <person name="Liu Z.J."/>
        </authorList>
    </citation>
    <scope>NUCLEOTIDE SEQUENCE [LARGE SCALE GENOMIC DNA]</scope>
    <source>
        <strain evidence="3">cv. Shenzhen</strain>
        <tissue evidence="2">Stem</tissue>
    </source>
</reference>
<evidence type="ECO:0000313" key="2">
    <source>
        <dbReference type="EMBL" id="PKA54123.1"/>
    </source>
</evidence>
<protein>
    <submittedName>
        <fullName evidence="2">Uncharacterized protein</fullName>
    </submittedName>
</protein>
<accession>A0A2I0AF19</accession>
<evidence type="ECO:0000313" key="3">
    <source>
        <dbReference type="Proteomes" id="UP000236161"/>
    </source>
</evidence>
<feature type="region of interest" description="Disordered" evidence="1">
    <location>
        <begin position="1"/>
        <end position="70"/>
    </location>
</feature>
<gene>
    <name evidence="2" type="ORF">AXF42_Ash018133</name>
</gene>
<evidence type="ECO:0000256" key="1">
    <source>
        <dbReference type="SAM" id="MobiDB-lite"/>
    </source>
</evidence>